<evidence type="ECO:0000313" key="2">
    <source>
        <dbReference type="Proteomes" id="UP001311232"/>
    </source>
</evidence>
<protein>
    <submittedName>
        <fullName evidence="1">Uncharacterized protein</fullName>
    </submittedName>
</protein>
<dbReference type="EMBL" id="JAHHUM010002735">
    <property type="protein sequence ID" value="KAK5600975.1"/>
    <property type="molecule type" value="Genomic_DNA"/>
</dbReference>
<evidence type="ECO:0000313" key="1">
    <source>
        <dbReference type="EMBL" id="KAK5600975.1"/>
    </source>
</evidence>
<keyword evidence="2" id="KW-1185">Reference proteome</keyword>
<sequence length="214" mass="24592">MISIIVKEMMKACASLSRRASTEIARRLVAMYPNSRQDVIEGDVVGQYHSLVKQIQARIENGERSSSAMIQKCKKEDQMTQMNETSESQQENQKQMKILSEQTSFVPEEVKNLMKCTSYSQRKAVNKGADLQILIEEWPFLFQEIGMTVHFEELTVVPLKQTFLTCLEKKAKRLETTCADKSKRVLEAVVKLRMHRGQLERSSEDVKDLMLLLS</sequence>
<dbReference type="AlphaFoldDB" id="A0AAV9QX32"/>
<name>A0AAV9QX32_9TELE</name>
<dbReference type="Proteomes" id="UP001311232">
    <property type="component" value="Unassembled WGS sequence"/>
</dbReference>
<dbReference type="PANTHER" id="PTHR31025:SF30">
    <property type="entry name" value="SI:DKEY-15H8.17"/>
    <property type="match status" value="1"/>
</dbReference>
<proteinExistence type="predicted"/>
<gene>
    <name evidence="1" type="ORF">CRENBAI_006008</name>
</gene>
<accession>A0AAV9QX32</accession>
<dbReference type="PANTHER" id="PTHR31025">
    <property type="entry name" value="SI:CH211-196P9.1-RELATED"/>
    <property type="match status" value="1"/>
</dbReference>
<reference evidence="1 2" key="1">
    <citation type="submission" date="2021-06" db="EMBL/GenBank/DDBJ databases">
        <authorList>
            <person name="Palmer J.M."/>
        </authorList>
    </citation>
    <scope>NUCLEOTIDE SEQUENCE [LARGE SCALE GENOMIC DNA]</scope>
    <source>
        <strain evidence="1 2">MEX-2019</strain>
        <tissue evidence="1">Muscle</tissue>
    </source>
</reference>
<comment type="caution">
    <text evidence="1">The sequence shown here is derived from an EMBL/GenBank/DDBJ whole genome shotgun (WGS) entry which is preliminary data.</text>
</comment>
<organism evidence="1 2">
    <name type="scientific">Crenichthys baileyi</name>
    <name type="common">White River springfish</name>
    <dbReference type="NCBI Taxonomy" id="28760"/>
    <lineage>
        <taxon>Eukaryota</taxon>
        <taxon>Metazoa</taxon>
        <taxon>Chordata</taxon>
        <taxon>Craniata</taxon>
        <taxon>Vertebrata</taxon>
        <taxon>Euteleostomi</taxon>
        <taxon>Actinopterygii</taxon>
        <taxon>Neopterygii</taxon>
        <taxon>Teleostei</taxon>
        <taxon>Neoteleostei</taxon>
        <taxon>Acanthomorphata</taxon>
        <taxon>Ovalentaria</taxon>
        <taxon>Atherinomorphae</taxon>
        <taxon>Cyprinodontiformes</taxon>
        <taxon>Goodeidae</taxon>
        <taxon>Crenichthys</taxon>
    </lineage>
</organism>